<dbReference type="SUPFAM" id="SSF53474">
    <property type="entry name" value="alpha/beta-Hydrolases"/>
    <property type="match status" value="1"/>
</dbReference>
<feature type="domain" description="AB hydrolase-1" evidence="4">
    <location>
        <begin position="57"/>
        <end position="302"/>
    </location>
</feature>
<reference evidence="5 6" key="1">
    <citation type="submission" date="2024-06" db="EMBL/GenBank/DDBJ databases">
        <title>Genomic Encyclopedia of Type Strains, Phase V (KMG-V): Genome sequencing to study the core and pangenomes of soil and plant-associated prokaryotes.</title>
        <authorList>
            <person name="Whitman W."/>
        </authorList>
    </citation>
    <scope>NUCLEOTIDE SEQUENCE [LARGE SCALE GENOMIC DNA]</scope>
    <source>
        <strain evidence="5 6">NE40</strain>
    </source>
</reference>
<dbReference type="PANTHER" id="PTHR10794:SF94">
    <property type="entry name" value="ESTERASE YHET-RELATED"/>
    <property type="match status" value="1"/>
</dbReference>
<dbReference type="InterPro" id="IPR012020">
    <property type="entry name" value="ABHD4"/>
</dbReference>
<dbReference type="PANTHER" id="PTHR10794">
    <property type="entry name" value="ABHYDROLASE DOMAIN-CONTAINING PROTEIN"/>
    <property type="match status" value="1"/>
</dbReference>
<comment type="caution">
    <text evidence="5">The sequence shown here is derived from an EMBL/GenBank/DDBJ whole genome shotgun (WGS) entry which is preliminary data.</text>
</comment>
<keyword evidence="6" id="KW-1185">Reference proteome</keyword>
<dbReference type="EMBL" id="JBEWTB010000002">
    <property type="protein sequence ID" value="MET4758847.1"/>
    <property type="molecule type" value="Genomic_DNA"/>
</dbReference>
<dbReference type="PIRSF" id="PIRSF005211">
    <property type="entry name" value="Ab_hydro_YheT"/>
    <property type="match status" value="1"/>
</dbReference>
<gene>
    <name evidence="5" type="ORF">V5J35_004039</name>
</gene>
<evidence type="ECO:0000256" key="1">
    <source>
        <dbReference type="ARBA" id="ARBA00010884"/>
    </source>
</evidence>
<comment type="similarity">
    <text evidence="1">Belongs to the AB hydrolase superfamily. AB hydrolase 4 family.</text>
</comment>
<evidence type="ECO:0000256" key="3">
    <source>
        <dbReference type="ARBA" id="ARBA00022801"/>
    </source>
</evidence>
<sequence>MLPFSPCPGLKSPHLQTIWTPLFRKPQSLKRRRERFTTDDDDFIHLDWYGPEQSDRLIVLLHGLTGSSESKYITGLQTRLNQQGIQSVCINFRGCSGEPNLLPRGYHSGDSQELRGVLKHLKQQHPYKQLMAVGYSLGGNVLLKYQGEEGRSSLLSAAVAVSVPFRLDHCARQMNQGASRMYRNRFLNNMHQQMHDKLLFFRQQGWNDRARELQQLTSYGYLKTFEAFDHYVTAALHGFRSGNDYYRKASSRFYLEGIASPTLIIHSSDDPFMTPDSVPKPEELSNSTQLELTHRGGHVGFIGGRPNHLNYWLEQRIPEFLAEHKPSSR</sequence>
<evidence type="ECO:0000256" key="2">
    <source>
        <dbReference type="ARBA" id="ARBA00022487"/>
    </source>
</evidence>
<dbReference type="NCBIfam" id="NF008218">
    <property type="entry name" value="PRK10985.1"/>
    <property type="match status" value="1"/>
</dbReference>
<evidence type="ECO:0000313" key="6">
    <source>
        <dbReference type="Proteomes" id="UP001549366"/>
    </source>
</evidence>
<name>A0ABV2SM51_9GAMM</name>
<dbReference type="InterPro" id="IPR000073">
    <property type="entry name" value="AB_hydrolase_1"/>
</dbReference>
<accession>A0ABV2SM51</accession>
<keyword evidence="3 5" id="KW-0378">Hydrolase</keyword>
<protein>
    <submittedName>
        <fullName evidence="5">Alpha/beta-fold hydrolase</fullName>
    </submittedName>
</protein>
<keyword evidence="2" id="KW-0719">Serine esterase</keyword>
<proteinExistence type="inferred from homology"/>
<dbReference type="RefSeq" id="WP_354008896.1">
    <property type="nucleotide sequence ID" value="NZ_JBEWTA010000001.1"/>
</dbReference>
<evidence type="ECO:0000313" key="5">
    <source>
        <dbReference type="EMBL" id="MET4758847.1"/>
    </source>
</evidence>
<dbReference type="Proteomes" id="UP001549366">
    <property type="component" value="Unassembled WGS sequence"/>
</dbReference>
<dbReference type="InterPro" id="IPR029058">
    <property type="entry name" value="AB_hydrolase_fold"/>
</dbReference>
<dbReference type="Pfam" id="PF00561">
    <property type="entry name" value="Abhydrolase_1"/>
    <property type="match status" value="1"/>
</dbReference>
<dbReference type="PROSITE" id="PS01133">
    <property type="entry name" value="UPF0017"/>
    <property type="match status" value="1"/>
</dbReference>
<organism evidence="5 6">
    <name type="scientific">Endozoicomonas lisbonensis</name>
    <dbReference type="NCBI Taxonomy" id="3120522"/>
    <lineage>
        <taxon>Bacteria</taxon>
        <taxon>Pseudomonadati</taxon>
        <taxon>Pseudomonadota</taxon>
        <taxon>Gammaproteobacteria</taxon>
        <taxon>Oceanospirillales</taxon>
        <taxon>Endozoicomonadaceae</taxon>
        <taxon>Endozoicomonas</taxon>
    </lineage>
</organism>
<evidence type="ECO:0000259" key="4">
    <source>
        <dbReference type="Pfam" id="PF00561"/>
    </source>
</evidence>
<dbReference type="InterPro" id="IPR000952">
    <property type="entry name" value="AB_hydrolase_4_CS"/>
</dbReference>
<dbReference type="GO" id="GO:0016787">
    <property type="term" value="F:hydrolase activity"/>
    <property type="evidence" value="ECO:0007669"/>
    <property type="project" value="UniProtKB-KW"/>
</dbReference>
<dbReference type="Gene3D" id="3.40.50.1820">
    <property type="entry name" value="alpha/beta hydrolase"/>
    <property type="match status" value="1"/>
</dbReference>
<dbReference type="InterPro" id="IPR050960">
    <property type="entry name" value="AB_hydrolase_4_sf"/>
</dbReference>